<name>A0A0A2VLR0_BEABA</name>
<dbReference type="Proteomes" id="UP000030106">
    <property type="component" value="Unassembled WGS sequence"/>
</dbReference>
<dbReference type="InterPro" id="IPR036397">
    <property type="entry name" value="RNaseH_sf"/>
</dbReference>
<reference evidence="3 4" key="1">
    <citation type="submission" date="2012-10" db="EMBL/GenBank/DDBJ databases">
        <title>Genome sequencing and analysis of entomopathogenic fungi Beauveria bassiana D1-5.</title>
        <authorList>
            <person name="Li Q."/>
            <person name="Wang L."/>
            <person name="Zhang Z."/>
            <person name="Wang Q."/>
            <person name="Ren J."/>
            <person name="Wang M."/>
            <person name="Xu W."/>
            <person name="Wang J."/>
            <person name="Lu Y."/>
            <person name="Du Q."/>
            <person name="Sun Z."/>
        </authorList>
    </citation>
    <scope>NUCLEOTIDE SEQUENCE [LARGE SCALE GENOMIC DNA]</scope>
    <source>
        <strain evidence="3 4">D1-5</strain>
    </source>
</reference>
<feature type="domain" description="Gfd2/YDR514C-like C-terminal" evidence="2">
    <location>
        <begin position="38"/>
        <end position="194"/>
    </location>
</feature>
<dbReference type="HOGENOM" id="CLU_041301_0_0_1"/>
<evidence type="ECO:0000313" key="3">
    <source>
        <dbReference type="EMBL" id="KGQ07242.1"/>
    </source>
</evidence>
<organism evidence="3 4">
    <name type="scientific">Beauveria bassiana D1-5</name>
    <dbReference type="NCBI Taxonomy" id="1245745"/>
    <lineage>
        <taxon>Eukaryota</taxon>
        <taxon>Fungi</taxon>
        <taxon>Dikarya</taxon>
        <taxon>Ascomycota</taxon>
        <taxon>Pezizomycotina</taxon>
        <taxon>Sordariomycetes</taxon>
        <taxon>Hypocreomycetidae</taxon>
        <taxon>Hypocreales</taxon>
        <taxon>Cordycipitaceae</taxon>
        <taxon>Beauveria</taxon>
    </lineage>
</organism>
<dbReference type="EMBL" id="ANFO01000712">
    <property type="protein sequence ID" value="KGQ07242.1"/>
    <property type="molecule type" value="Genomic_DNA"/>
</dbReference>
<evidence type="ECO:0000313" key="4">
    <source>
        <dbReference type="Proteomes" id="UP000030106"/>
    </source>
</evidence>
<dbReference type="InterPro" id="IPR012337">
    <property type="entry name" value="RNaseH-like_sf"/>
</dbReference>
<proteinExistence type="predicted"/>
<evidence type="ECO:0000259" key="2">
    <source>
        <dbReference type="Pfam" id="PF21762"/>
    </source>
</evidence>
<sequence>MRYRNAPRGFKISHWRHLYDACVCSIDEVNRIADNALFVIFDAEPWAEDNATAAEIGISMLRVPNCRNVAAVPTTLTEFAQEHGIATHRIQIIGKERPKKVEAHSFGQEHRVSCIHVEQHIIGLVDSYREKMASTSGQIVFVGFDLRFEFRLISTIYTRLTNYFTSWLDVQELSRRASRVEMPGLSETLKACGFGLQDSKDLHSLNGRHNAATDTVRAAAVLYYLLARDDHQQLQIATSDRNASILSRRRRAQPSNNPEDRKLWRGARPNPKELYPYTARVKTSTGHILDPKGLLETFAEYNPVAVGIAKQSTHRYGWVCLPSLCVLEEFMQLVNGAEHPQGGEWIAVSDYDPDILPANNMRELKERLHAKADEKRQQRRLKRLAHETVALFEAEVIQ</sequence>
<dbReference type="GO" id="GO:0003676">
    <property type="term" value="F:nucleic acid binding"/>
    <property type="evidence" value="ECO:0007669"/>
    <property type="project" value="InterPro"/>
</dbReference>
<accession>A0A0A2VLR0</accession>
<gene>
    <name evidence="3" type="ORF">BBAD15_g7436</name>
</gene>
<feature type="region of interest" description="Disordered" evidence="1">
    <location>
        <begin position="245"/>
        <end position="268"/>
    </location>
</feature>
<dbReference type="Gene3D" id="3.30.420.10">
    <property type="entry name" value="Ribonuclease H-like superfamily/Ribonuclease H"/>
    <property type="match status" value="1"/>
</dbReference>
<comment type="caution">
    <text evidence="3">The sequence shown here is derived from an EMBL/GenBank/DDBJ whole genome shotgun (WGS) entry which is preliminary data.</text>
</comment>
<dbReference type="SUPFAM" id="SSF53098">
    <property type="entry name" value="Ribonuclease H-like"/>
    <property type="match status" value="1"/>
</dbReference>
<protein>
    <recommendedName>
        <fullName evidence="2">Gfd2/YDR514C-like C-terminal domain-containing protein</fullName>
    </recommendedName>
</protein>
<dbReference type="InterPro" id="IPR048519">
    <property type="entry name" value="Gfd2/YDR514C-like_C"/>
</dbReference>
<dbReference type="STRING" id="1245745.A0A0A2VLR0"/>
<evidence type="ECO:0000256" key="1">
    <source>
        <dbReference type="SAM" id="MobiDB-lite"/>
    </source>
</evidence>
<dbReference type="OrthoDB" id="4669781at2759"/>
<dbReference type="AlphaFoldDB" id="A0A0A2VLR0"/>
<dbReference type="Pfam" id="PF21762">
    <property type="entry name" value="DEDDh_C"/>
    <property type="match status" value="1"/>
</dbReference>